<dbReference type="PANTHER" id="PTHR35205">
    <property type="entry name" value="NB-ARC AND TPR DOMAIN PROTEIN"/>
    <property type="match status" value="1"/>
</dbReference>
<comment type="caution">
    <text evidence="3">The sequence shown here is derived from an EMBL/GenBank/DDBJ whole genome shotgun (WGS) entry which is preliminary data.</text>
</comment>
<accession>A0ABR3CFB3</accession>
<dbReference type="InterPro" id="IPR027417">
    <property type="entry name" value="P-loop_NTPase"/>
</dbReference>
<evidence type="ECO:0000313" key="4">
    <source>
        <dbReference type="Proteomes" id="UP001430584"/>
    </source>
</evidence>
<dbReference type="Pfam" id="PF25000">
    <property type="entry name" value="DUF7779"/>
    <property type="match status" value="1"/>
</dbReference>
<evidence type="ECO:0000259" key="1">
    <source>
        <dbReference type="Pfam" id="PF00931"/>
    </source>
</evidence>
<organism evidence="3 4">
    <name type="scientific">Diplodia seriata</name>
    <dbReference type="NCBI Taxonomy" id="420778"/>
    <lineage>
        <taxon>Eukaryota</taxon>
        <taxon>Fungi</taxon>
        <taxon>Dikarya</taxon>
        <taxon>Ascomycota</taxon>
        <taxon>Pezizomycotina</taxon>
        <taxon>Dothideomycetes</taxon>
        <taxon>Dothideomycetes incertae sedis</taxon>
        <taxon>Botryosphaeriales</taxon>
        <taxon>Botryosphaeriaceae</taxon>
        <taxon>Diplodia</taxon>
    </lineage>
</organism>
<name>A0ABR3CFB3_9PEZI</name>
<dbReference type="EMBL" id="JAJVCZ030000005">
    <property type="protein sequence ID" value="KAL0259330.1"/>
    <property type="molecule type" value="Genomic_DNA"/>
</dbReference>
<feature type="domain" description="NB-ARC" evidence="1">
    <location>
        <begin position="2"/>
        <end position="131"/>
    </location>
</feature>
<dbReference type="InterPro" id="IPR011990">
    <property type="entry name" value="TPR-like_helical_dom_sf"/>
</dbReference>
<protein>
    <recommendedName>
        <fullName evidence="5">NB-ARC domain-containing protein</fullName>
    </recommendedName>
</protein>
<dbReference type="InterPro" id="IPR002182">
    <property type="entry name" value="NB-ARC"/>
</dbReference>
<reference evidence="3 4" key="1">
    <citation type="submission" date="2024-02" db="EMBL/GenBank/DDBJ databases">
        <title>De novo assembly and annotation of 12 fungi associated with fruit tree decline syndrome in Ontario, Canada.</title>
        <authorList>
            <person name="Sulman M."/>
            <person name="Ellouze W."/>
            <person name="Ilyukhin E."/>
        </authorList>
    </citation>
    <scope>NUCLEOTIDE SEQUENCE [LARGE SCALE GENOMIC DNA]</scope>
    <source>
        <strain evidence="3 4">FDS-637</strain>
    </source>
</reference>
<dbReference type="InterPro" id="IPR056681">
    <property type="entry name" value="DUF7779"/>
</dbReference>
<evidence type="ECO:0000259" key="2">
    <source>
        <dbReference type="Pfam" id="PF25000"/>
    </source>
</evidence>
<keyword evidence="4" id="KW-1185">Reference proteome</keyword>
<dbReference type="SUPFAM" id="SSF48452">
    <property type="entry name" value="TPR-like"/>
    <property type="match status" value="1"/>
</dbReference>
<gene>
    <name evidence="3" type="ORF">SLS55_005066</name>
</gene>
<dbReference type="Gene3D" id="3.40.50.300">
    <property type="entry name" value="P-loop containing nucleotide triphosphate hydrolases"/>
    <property type="match status" value="1"/>
</dbReference>
<dbReference type="PANTHER" id="PTHR35205:SF1">
    <property type="entry name" value="ZU5 DOMAIN-CONTAINING PROTEIN"/>
    <property type="match status" value="1"/>
</dbReference>
<dbReference type="RefSeq" id="XP_066632359.1">
    <property type="nucleotide sequence ID" value="XM_066776517.1"/>
</dbReference>
<dbReference type="GeneID" id="92009151"/>
<feature type="domain" description="DUF7779" evidence="2">
    <location>
        <begin position="217"/>
        <end position="307"/>
    </location>
</feature>
<dbReference type="SUPFAM" id="SSF52540">
    <property type="entry name" value="P-loop containing nucleoside triphosphate hydrolases"/>
    <property type="match status" value="1"/>
</dbReference>
<dbReference type="Proteomes" id="UP001430584">
    <property type="component" value="Unassembled WGS sequence"/>
</dbReference>
<evidence type="ECO:0008006" key="5">
    <source>
        <dbReference type="Google" id="ProtNLM"/>
    </source>
</evidence>
<dbReference type="Gene3D" id="1.25.40.10">
    <property type="entry name" value="Tetratricopeptide repeat domain"/>
    <property type="match status" value="1"/>
</dbReference>
<dbReference type="Pfam" id="PF00931">
    <property type="entry name" value="NB-ARC"/>
    <property type="match status" value="1"/>
</dbReference>
<proteinExistence type="predicted"/>
<sequence>MLSGMGGIGKTQIALEFTYRYQREYEFVFWLTADKANELQRGYNVIGDAMQSAVGPDVANRIDTVRRSNWLLVFDNVEDWYSISLYWPHSTASHSAIIVTTQHLGLQEVCHHDVAVRSLDVESGSELLLKHIHPTAMEVGGPLPSTEEKALAKEMSTLVGGLPLAIAHIGGYVNQSRRSIVQFSEIVKQRYPHIWSSEPPTSTFQYNKRLDAVWDVALEELSENARQLIDIMAFLYPDDIAEELFFAEGSLSTSIEFLAQNSQIEFIEMTRSLSKRSLVALEISQGSRPYLTIHRSLQQGLLHALDSDVKLRSQRFFQATALVRRATPKPSPIQVPMAEQWPAYEKTIPHIVSLTTALRQANPPMKGSVDFAQLLYDAGMSMWDRSGTKDAIVLLQTAESILDQLDFDLNGRLRADVHCIFGLLNDNAGISQRAESLKRREKQLSIRQKYALSITSKNQTLPMDDDILLYNAKMDYACSLLQWTRFDEAAGIMEECLDRYKQWGPEDRIPFEYGKYYEHMAYVRMLQNRMPEALALSQHCIGLRTKWADRGPLTLRAHYTYATLLWHAGRRSEALGLQKQVLHDREDICGNFNEKTLLSHYTVGAWEHRLGKLAEAE</sequence>
<evidence type="ECO:0000313" key="3">
    <source>
        <dbReference type="EMBL" id="KAL0259330.1"/>
    </source>
</evidence>